<evidence type="ECO:0000313" key="3">
    <source>
        <dbReference type="Proteomes" id="UP001159364"/>
    </source>
</evidence>
<reference evidence="2 3" key="1">
    <citation type="submission" date="2021-09" db="EMBL/GenBank/DDBJ databases">
        <title>Genomic insights and catalytic innovation underlie evolution of tropane alkaloids biosynthesis.</title>
        <authorList>
            <person name="Wang Y.-J."/>
            <person name="Tian T."/>
            <person name="Huang J.-P."/>
            <person name="Huang S.-X."/>
        </authorList>
    </citation>
    <scope>NUCLEOTIDE SEQUENCE [LARGE SCALE GENOMIC DNA]</scope>
    <source>
        <strain evidence="2">KIB-2018</strain>
        <tissue evidence="2">Leaf</tissue>
    </source>
</reference>
<sequence>MVRAHRNPVVADTQALYFAGGGSVSLASMCGEAETELKKSMCTGQNIRTIAEPSHRMSHGGSRFVALASLEGNVQGDDVAASSSQAFALNVGQPQKPIFVATPGAHAHKGQPSESHGPKPRGPKGKGPQVLMGLVFQATGPTPRKAPPPCSTHIGPIQLTCGESSRVEPLRAAGLPPVNPSPPIQLQPSPQDNHIAVELPSHTDMICDGNTIGAPPSADIACHNPMEGIKLPEAPGPRAANAPPPPVVSIHVSTLEPSGQEAQAMSCPDEDIARTNSIDALPEDPARESMTCSRALCRVDHILMMQSGIPISKG</sequence>
<accession>A0AAV8TSC8</accession>
<comment type="caution">
    <text evidence="2">The sequence shown here is derived from an EMBL/GenBank/DDBJ whole genome shotgun (WGS) entry which is preliminary data.</text>
</comment>
<proteinExistence type="predicted"/>
<dbReference type="AlphaFoldDB" id="A0AAV8TSC8"/>
<protein>
    <submittedName>
        <fullName evidence="2">Uncharacterized protein</fullName>
    </submittedName>
</protein>
<dbReference type="Proteomes" id="UP001159364">
    <property type="component" value="Linkage Group LG03"/>
</dbReference>
<gene>
    <name evidence="2" type="ORF">K2173_008933</name>
</gene>
<organism evidence="2 3">
    <name type="scientific">Erythroxylum novogranatense</name>
    <dbReference type="NCBI Taxonomy" id="1862640"/>
    <lineage>
        <taxon>Eukaryota</taxon>
        <taxon>Viridiplantae</taxon>
        <taxon>Streptophyta</taxon>
        <taxon>Embryophyta</taxon>
        <taxon>Tracheophyta</taxon>
        <taxon>Spermatophyta</taxon>
        <taxon>Magnoliopsida</taxon>
        <taxon>eudicotyledons</taxon>
        <taxon>Gunneridae</taxon>
        <taxon>Pentapetalae</taxon>
        <taxon>rosids</taxon>
        <taxon>fabids</taxon>
        <taxon>Malpighiales</taxon>
        <taxon>Erythroxylaceae</taxon>
        <taxon>Erythroxylum</taxon>
    </lineage>
</organism>
<dbReference type="EMBL" id="JAIWQS010000003">
    <property type="protein sequence ID" value="KAJ8769851.1"/>
    <property type="molecule type" value="Genomic_DNA"/>
</dbReference>
<evidence type="ECO:0000256" key="1">
    <source>
        <dbReference type="SAM" id="MobiDB-lite"/>
    </source>
</evidence>
<evidence type="ECO:0000313" key="2">
    <source>
        <dbReference type="EMBL" id="KAJ8769851.1"/>
    </source>
</evidence>
<feature type="region of interest" description="Disordered" evidence="1">
    <location>
        <begin position="103"/>
        <end position="129"/>
    </location>
</feature>
<name>A0AAV8TSC8_9ROSI</name>
<keyword evidence="3" id="KW-1185">Reference proteome</keyword>